<dbReference type="InterPro" id="IPR006311">
    <property type="entry name" value="TAT_signal"/>
</dbReference>
<dbReference type="AlphaFoldDB" id="A0A939IL50"/>
<dbReference type="PROSITE" id="PS51318">
    <property type="entry name" value="TAT"/>
    <property type="match status" value="1"/>
</dbReference>
<keyword evidence="1" id="KW-0732">Signal</keyword>
<protein>
    <submittedName>
        <fullName evidence="2">DUF1569 domain-containing protein</fullName>
    </submittedName>
</protein>
<sequence length="205" mass="22291">MIGSRCGCKLRLNRMPLCHTMHSNLTRRTFIKTLSAGALAAGLGGCSQSGDRGLHFTSLHEALAELNRLTQAASLSSLTEWSWPETLMHCTQSIEFSLSGFPQEKSALFQQTLGAAAFNIFSLAGRMQHNLAEPIPGAPALDAGLTAGAAEHQLRQAIPRFETHQGPLQPHFAYGRLNKADYERAHAMHLADHFSAFVTNIDPNS</sequence>
<dbReference type="RefSeq" id="WP_206571953.1">
    <property type="nucleotide sequence ID" value="NZ_JAFKCV010000001.1"/>
</dbReference>
<gene>
    <name evidence="2" type="ORF">J0A66_01275</name>
</gene>
<comment type="caution">
    <text evidence="2">The sequence shown here is derived from an EMBL/GenBank/DDBJ whole genome shotgun (WGS) entry which is preliminary data.</text>
</comment>
<dbReference type="Pfam" id="PF07606">
    <property type="entry name" value="DUF1569"/>
    <property type="match status" value="1"/>
</dbReference>
<dbReference type="Proteomes" id="UP000664654">
    <property type="component" value="Unassembled WGS sequence"/>
</dbReference>
<reference evidence="2" key="1">
    <citation type="submission" date="2021-03" db="EMBL/GenBank/DDBJ databases">
        <title>novel species isolated from a fishpond in China.</title>
        <authorList>
            <person name="Lu H."/>
            <person name="Cai Z."/>
        </authorList>
    </citation>
    <scope>NUCLEOTIDE SEQUENCE</scope>
    <source>
        <strain evidence="2">JCM 30855</strain>
    </source>
</reference>
<evidence type="ECO:0000313" key="2">
    <source>
        <dbReference type="EMBL" id="MBN7823843.1"/>
    </source>
</evidence>
<dbReference type="InterPro" id="IPR011463">
    <property type="entry name" value="DUF1569"/>
</dbReference>
<organism evidence="2 3">
    <name type="scientific">Bowmanella dokdonensis</name>
    <dbReference type="NCBI Taxonomy" id="751969"/>
    <lineage>
        <taxon>Bacteria</taxon>
        <taxon>Pseudomonadati</taxon>
        <taxon>Pseudomonadota</taxon>
        <taxon>Gammaproteobacteria</taxon>
        <taxon>Alteromonadales</taxon>
        <taxon>Alteromonadaceae</taxon>
        <taxon>Bowmanella</taxon>
    </lineage>
</organism>
<evidence type="ECO:0000313" key="3">
    <source>
        <dbReference type="Proteomes" id="UP000664654"/>
    </source>
</evidence>
<dbReference type="NCBIfam" id="TIGR01409">
    <property type="entry name" value="TAT_signal_seq"/>
    <property type="match status" value="1"/>
</dbReference>
<dbReference type="EMBL" id="JAFKCV010000001">
    <property type="protein sequence ID" value="MBN7823843.1"/>
    <property type="molecule type" value="Genomic_DNA"/>
</dbReference>
<dbReference type="InterPro" id="IPR019546">
    <property type="entry name" value="TAT_signal_bac_arc"/>
</dbReference>
<accession>A0A939IL50</accession>
<proteinExistence type="predicted"/>
<keyword evidence="3" id="KW-1185">Reference proteome</keyword>
<name>A0A939IL50_9ALTE</name>
<evidence type="ECO:0000256" key="1">
    <source>
        <dbReference type="ARBA" id="ARBA00022729"/>
    </source>
</evidence>